<dbReference type="EMBL" id="RAHJ01000001">
    <property type="protein sequence ID" value="RJX71811.1"/>
    <property type="molecule type" value="Genomic_DNA"/>
</dbReference>
<organism evidence="1 2">
    <name type="scientific">Tsuneonella suprasediminis</name>
    <dbReference type="NCBI Taxonomy" id="2306996"/>
    <lineage>
        <taxon>Bacteria</taxon>
        <taxon>Pseudomonadati</taxon>
        <taxon>Pseudomonadota</taxon>
        <taxon>Alphaproteobacteria</taxon>
        <taxon>Sphingomonadales</taxon>
        <taxon>Erythrobacteraceae</taxon>
        <taxon>Tsuneonella</taxon>
    </lineage>
</organism>
<evidence type="ECO:0000313" key="1">
    <source>
        <dbReference type="EMBL" id="RJX71811.1"/>
    </source>
</evidence>
<accession>A0A419R6C2</accession>
<name>A0A419R6C2_9SPHN</name>
<keyword evidence="2" id="KW-1185">Reference proteome</keyword>
<protein>
    <submittedName>
        <fullName evidence="1">Uncharacterized protein</fullName>
    </submittedName>
</protein>
<gene>
    <name evidence="1" type="ORF">D6858_00180</name>
</gene>
<reference evidence="1 2" key="1">
    <citation type="submission" date="2018-09" db="EMBL/GenBank/DDBJ databases">
        <title>Altererythrobacter sp.Ery1 and Ery12, the genome sequencing of novel strains in genus Alterythrobacter.</title>
        <authorList>
            <person name="Cheng H."/>
            <person name="Wu Y.-H."/>
            <person name="Fang C."/>
            <person name="Xu X.-W."/>
        </authorList>
    </citation>
    <scope>NUCLEOTIDE SEQUENCE [LARGE SCALE GENOMIC DNA]</scope>
    <source>
        <strain evidence="1 2">Ery12</strain>
    </source>
</reference>
<sequence length="301" mass="35004">MLRKAVRARGQGKRARLYLDALSGNRPISEPLLASDLTAWLELGRYFVDEVDKLYLANPSLEFYHVTMLADEGLLYDRESYVPLSALKKKVHNSFKKKLGVEGLAVIECQVLTNWPQQARGRTLLIHVHALIWFDTRRMPCGLTNTEGGIINALPSRTWSSAFGARPISATRITKERGNPAFWAAYIMKCPHKAKRRKPLSKKHPNDWCEYKLAPVSREEGYRPEFALRIYELRTHLGLFDPIVGVGDGAVMKRRCETRIRHWNKKIRRYRRPAMRIFNLTAFRRRIKKTRQKYYAEFFVA</sequence>
<dbReference type="AlphaFoldDB" id="A0A419R6C2"/>
<proteinExistence type="predicted"/>
<evidence type="ECO:0000313" key="2">
    <source>
        <dbReference type="Proteomes" id="UP000284322"/>
    </source>
</evidence>
<dbReference type="Proteomes" id="UP000284322">
    <property type="component" value="Unassembled WGS sequence"/>
</dbReference>
<comment type="caution">
    <text evidence="1">The sequence shown here is derived from an EMBL/GenBank/DDBJ whole genome shotgun (WGS) entry which is preliminary data.</text>
</comment>